<feature type="signal peptide" evidence="1">
    <location>
        <begin position="1"/>
        <end position="23"/>
    </location>
</feature>
<evidence type="ECO:0000256" key="1">
    <source>
        <dbReference type="SAM" id="SignalP"/>
    </source>
</evidence>
<keyword evidence="1" id="KW-0732">Signal</keyword>
<organism evidence="2 3">
    <name type="scientific">Cylindrotheca closterium</name>
    <dbReference type="NCBI Taxonomy" id="2856"/>
    <lineage>
        <taxon>Eukaryota</taxon>
        <taxon>Sar</taxon>
        <taxon>Stramenopiles</taxon>
        <taxon>Ochrophyta</taxon>
        <taxon>Bacillariophyta</taxon>
        <taxon>Bacillariophyceae</taxon>
        <taxon>Bacillariophycidae</taxon>
        <taxon>Bacillariales</taxon>
        <taxon>Bacillariaceae</taxon>
        <taxon>Cylindrotheca</taxon>
    </lineage>
</organism>
<evidence type="ECO:0008006" key="4">
    <source>
        <dbReference type="Google" id="ProtNLM"/>
    </source>
</evidence>
<sequence length="914" mass="104025">MGQTWPSQIRIVIIVIVTVKAKAKATFGTTIGTTTGTTIGRRRWDPNRKTRMVLRLAYTRESEVRMGTLKGVPNWMLDNVKTANELDDDDDEDSHDASDFVQDMRHCVDKAMSTANDKDSSLNFAFSCKAPPVIVIAIHNISEQFGHRRPPSTSATLPMTPDFVKKIERYYEIFPQGSCQFEFPKDLNKDPSPNYHQLEGQKIIYLDWNLCHPDVILPCPVCAYNVRNGGAASHSDSFLVHTRCNFRKNQGSLFPIWNFDGSITWCAVMVYQCQHCEENVSGNDGRLLNMLPPHVSATYPVLPKYACGGFHLHKDASRFLESMMKTYGNGDMVSNLLQQSVGIHYTQKAVSYLSKHPSRPFMKLEEFTNGNWPPSGATLRRLFESAEYSPLNIYGYSNFERYTRECQSVTVVETESIATDHTFQVTNAYGNKEGMKAMFTCIKAPSKEMVAIVGVPSTKLQDAAHCLKQSCIKRGMKPSVISTDTMPHGEEFWKELYGEDIHCQLGLFHLLTRIYSTLDRRSNLFGECLLALKECIYRYDPADLKNVREALKAGTLSNEGKQYTDAEIDDMQRTKVFSRRYSKYLKKEFHSAVQIQSNLAAWIENWDHEEDDFQRPVFTYKTADATTNQYDKISYVLDCMRAETYTAIPAPPGSKHGLPTFKSNRPESMLEKFHELLAHYCNIGCGDEFANAIIMKGWAEYNVTARHRYYCMRKRSANQLEQLRALDITPTFLDHSLLHCINEQSRDLGHGDLFSNYEKPPSKNNGEVFLKNYFNQQVERNKNQLFDKDSKQCTCNECKIPAGPPTEIPAVPAAVVEDNNSRLLTCQLTCQMDLMALDGTSTATNAVTETPPMQVDPPRRRQTFGYCFPFHPYRCDDLQNYVKRRQAGEMVRGRPPHSFNCPTKSMLKGWAPVD</sequence>
<dbReference type="EMBL" id="CAKOGP040000058">
    <property type="protein sequence ID" value="CAJ1928755.1"/>
    <property type="molecule type" value="Genomic_DNA"/>
</dbReference>
<name>A0AAD2FD55_9STRA</name>
<evidence type="ECO:0000313" key="2">
    <source>
        <dbReference type="EMBL" id="CAJ1928755.1"/>
    </source>
</evidence>
<protein>
    <recommendedName>
        <fullName evidence="4">CxC5 like cysteine cluster associated with KDZ domain-containing protein</fullName>
    </recommendedName>
</protein>
<comment type="caution">
    <text evidence="2">The sequence shown here is derived from an EMBL/GenBank/DDBJ whole genome shotgun (WGS) entry which is preliminary data.</text>
</comment>
<reference evidence="2" key="1">
    <citation type="submission" date="2023-08" db="EMBL/GenBank/DDBJ databases">
        <authorList>
            <person name="Audoor S."/>
            <person name="Bilcke G."/>
        </authorList>
    </citation>
    <scope>NUCLEOTIDE SEQUENCE</scope>
</reference>
<proteinExistence type="predicted"/>
<feature type="chain" id="PRO_5042030953" description="CxC5 like cysteine cluster associated with KDZ domain-containing protein" evidence="1">
    <location>
        <begin position="24"/>
        <end position="914"/>
    </location>
</feature>
<dbReference type="AlphaFoldDB" id="A0AAD2FD55"/>
<dbReference type="Proteomes" id="UP001295423">
    <property type="component" value="Unassembled WGS sequence"/>
</dbReference>
<gene>
    <name evidence="2" type="ORF">CYCCA115_LOCUS1540</name>
</gene>
<accession>A0AAD2FD55</accession>
<evidence type="ECO:0000313" key="3">
    <source>
        <dbReference type="Proteomes" id="UP001295423"/>
    </source>
</evidence>
<keyword evidence="3" id="KW-1185">Reference proteome</keyword>